<dbReference type="STRING" id="77044.A0A1S7UKP1"/>
<proteinExistence type="predicted"/>
<keyword evidence="4" id="KW-1185">Reference proteome</keyword>
<dbReference type="Proteomes" id="UP000054516">
    <property type="component" value="Unassembled WGS sequence"/>
</dbReference>
<gene>
    <name evidence="3" type="ORF">SAMD00023353_0200250</name>
</gene>
<feature type="compositionally biased region" description="Low complexity" evidence="1">
    <location>
        <begin position="109"/>
        <end position="204"/>
    </location>
</feature>
<evidence type="ECO:0000313" key="3">
    <source>
        <dbReference type="EMBL" id="GAP83596.1"/>
    </source>
</evidence>
<feature type="region of interest" description="Disordered" evidence="1">
    <location>
        <begin position="109"/>
        <end position="205"/>
    </location>
</feature>
<reference evidence="3" key="1">
    <citation type="submission" date="2016-03" db="EMBL/GenBank/DDBJ databases">
        <title>Draft genome sequence of Rosellinia necatrix.</title>
        <authorList>
            <person name="Kanematsu S."/>
        </authorList>
    </citation>
    <scope>NUCLEOTIDE SEQUENCE [LARGE SCALE GENOMIC DNA]</scope>
    <source>
        <strain evidence="3">W97</strain>
    </source>
</reference>
<organism evidence="3">
    <name type="scientific">Rosellinia necatrix</name>
    <name type="common">White root-rot fungus</name>
    <dbReference type="NCBI Taxonomy" id="77044"/>
    <lineage>
        <taxon>Eukaryota</taxon>
        <taxon>Fungi</taxon>
        <taxon>Dikarya</taxon>
        <taxon>Ascomycota</taxon>
        <taxon>Pezizomycotina</taxon>
        <taxon>Sordariomycetes</taxon>
        <taxon>Xylariomycetidae</taxon>
        <taxon>Xylariales</taxon>
        <taxon>Xylariaceae</taxon>
        <taxon>Rosellinia</taxon>
    </lineage>
</organism>
<evidence type="ECO:0000313" key="4">
    <source>
        <dbReference type="Proteomes" id="UP000054516"/>
    </source>
</evidence>
<feature type="chain" id="PRO_5012187795" evidence="2">
    <location>
        <begin position="20"/>
        <end position="231"/>
    </location>
</feature>
<keyword evidence="2" id="KW-0732">Signal</keyword>
<accession>A0A1S7UKP1</accession>
<dbReference type="OrthoDB" id="5589325at2759"/>
<dbReference type="AlphaFoldDB" id="A0A1S7UKP1"/>
<dbReference type="EMBL" id="DF977447">
    <property type="protein sequence ID" value="GAP83596.1"/>
    <property type="molecule type" value="Genomic_DNA"/>
</dbReference>
<dbReference type="InterPro" id="IPR052982">
    <property type="entry name" value="SRP1/TIP1-like"/>
</dbReference>
<protein>
    <submittedName>
        <fullName evidence="3">Putative extracellular matrix protein</fullName>
    </submittedName>
</protein>
<name>A0A1S7UKP1_ROSNE</name>
<dbReference type="PANTHER" id="PTHR40633:SF1">
    <property type="entry name" value="GPI ANCHORED SERINE-THREONINE RICH PROTEIN (AFU_ORTHOLOGUE AFUA_1G03630)"/>
    <property type="match status" value="1"/>
</dbReference>
<sequence>MKVTISSVVLAALLGLVDAKVHLTNSDFGDIEAGSTFEITWDEAQGPVTLTLKNGDENNLDTVETITTGASGDSFVWSVDSTLPTGDYAIEISDGTDMNYSVMFPIAGTTAPSSSSSSTGVSSTVSITSSTASPTSSSESSSSSVETTTESTSSESTSAESTSTETTSSTSASSSAESTTSTSAVTRTTSSTPSPTQSDASQTTVPNANDALSMAAPIVPGLLALLGAAIL</sequence>
<dbReference type="OMA" id="CTVYLMQ"/>
<feature type="signal peptide" evidence="2">
    <location>
        <begin position="1"/>
        <end position="19"/>
    </location>
</feature>
<dbReference type="PANTHER" id="PTHR40633">
    <property type="entry name" value="MATRIX PROTEIN, PUTATIVE (AFU_ORTHOLOGUE AFUA_8G05410)-RELATED"/>
    <property type="match status" value="1"/>
</dbReference>
<evidence type="ECO:0000256" key="1">
    <source>
        <dbReference type="SAM" id="MobiDB-lite"/>
    </source>
</evidence>
<evidence type="ECO:0000256" key="2">
    <source>
        <dbReference type="SAM" id="SignalP"/>
    </source>
</evidence>